<protein>
    <submittedName>
        <fullName evidence="1">Uncharacterized protein</fullName>
    </submittedName>
</protein>
<dbReference type="AlphaFoldDB" id="A0A0E9PLH2"/>
<organism evidence="1">
    <name type="scientific">Anguilla anguilla</name>
    <name type="common">European freshwater eel</name>
    <name type="synonym">Muraena anguilla</name>
    <dbReference type="NCBI Taxonomy" id="7936"/>
    <lineage>
        <taxon>Eukaryota</taxon>
        <taxon>Metazoa</taxon>
        <taxon>Chordata</taxon>
        <taxon>Craniata</taxon>
        <taxon>Vertebrata</taxon>
        <taxon>Euteleostomi</taxon>
        <taxon>Actinopterygii</taxon>
        <taxon>Neopterygii</taxon>
        <taxon>Teleostei</taxon>
        <taxon>Anguilliformes</taxon>
        <taxon>Anguillidae</taxon>
        <taxon>Anguilla</taxon>
    </lineage>
</organism>
<reference evidence="1" key="2">
    <citation type="journal article" date="2015" name="Fish Shellfish Immunol.">
        <title>Early steps in the European eel (Anguilla anguilla)-Vibrio vulnificus interaction in the gills: Role of the RtxA13 toxin.</title>
        <authorList>
            <person name="Callol A."/>
            <person name="Pajuelo D."/>
            <person name="Ebbesson L."/>
            <person name="Teles M."/>
            <person name="MacKenzie S."/>
            <person name="Amaro C."/>
        </authorList>
    </citation>
    <scope>NUCLEOTIDE SEQUENCE</scope>
</reference>
<accession>A0A0E9PLH2</accession>
<proteinExistence type="predicted"/>
<sequence length="26" mass="3258">MLYALYGFWVTFPFRKLKLSGPFYRR</sequence>
<evidence type="ECO:0000313" key="1">
    <source>
        <dbReference type="EMBL" id="JAH04925.1"/>
    </source>
</evidence>
<reference evidence="1" key="1">
    <citation type="submission" date="2014-11" db="EMBL/GenBank/DDBJ databases">
        <authorList>
            <person name="Amaro Gonzalez C."/>
        </authorList>
    </citation>
    <scope>NUCLEOTIDE SEQUENCE</scope>
</reference>
<dbReference type="EMBL" id="GBXM01103652">
    <property type="protein sequence ID" value="JAH04925.1"/>
    <property type="molecule type" value="Transcribed_RNA"/>
</dbReference>
<name>A0A0E9PLH2_ANGAN</name>